<dbReference type="SUPFAM" id="SSF47203">
    <property type="entry name" value="Acyl-CoA dehydrogenase C-terminal domain-like"/>
    <property type="match status" value="1"/>
</dbReference>
<comment type="caution">
    <text evidence="6">The sequence shown here is derived from an EMBL/GenBank/DDBJ whole genome shotgun (WGS) entry which is preliminary data.</text>
</comment>
<sequence>MTDVKGNRVVAPSKQTDPDMFVHVVERRSDGIVIRGAKASQTGTVNSHEMLIMPTLRMRDGDEDYSLSCAIPTDAEGVHLIYGRQSCDTRKLEEGDIDVGNYGFGGQETLTILDNVFVPWDRVFMCGEIEFAIMMVERFAAYHRQSYGGCKPGVGDVLVGAAASMADYNGTRRAPHIREKLGEMIHLSETIHACGLACAYEGWQTMSGNYQ</sequence>
<evidence type="ECO:0000256" key="2">
    <source>
        <dbReference type="ARBA" id="ARBA00022827"/>
    </source>
</evidence>
<dbReference type="SUPFAM" id="SSF56645">
    <property type="entry name" value="Acyl-CoA dehydrogenase NM domain-like"/>
    <property type="match status" value="1"/>
</dbReference>
<dbReference type="InterPro" id="IPR009100">
    <property type="entry name" value="AcylCoA_DH/oxidase_NM_dom_sf"/>
</dbReference>
<accession>X1MWK0</accession>
<dbReference type="Pfam" id="PF03241">
    <property type="entry name" value="HpaB"/>
    <property type="match status" value="1"/>
</dbReference>
<keyword evidence="3" id="KW-0560">Oxidoreductase</keyword>
<evidence type="ECO:0008006" key="7">
    <source>
        <dbReference type="Google" id="ProtNLM"/>
    </source>
</evidence>
<feature type="non-terminal residue" evidence="6">
    <location>
        <position position="211"/>
    </location>
</feature>
<dbReference type="InterPro" id="IPR004925">
    <property type="entry name" value="HpaB/PvcC/4-BUDH"/>
</dbReference>
<evidence type="ECO:0000259" key="5">
    <source>
        <dbReference type="Pfam" id="PF11794"/>
    </source>
</evidence>
<dbReference type="PANTHER" id="PTHR36117">
    <property type="entry name" value="4-HYDROXYPHENYLACETATE 3-MONOOXYGENASE-RELATED"/>
    <property type="match status" value="1"/>
</dbReference>
<proteinExistence type="predicted"/>
<protein>
    <recommendedName>
        <fullName evidence="7">HpaB/PvcC/4-BUDH C-terminal domain-containing protein</fullName>
    </recommendedName>
</protein>
<name>X1MWK0_9ZZZZ</name>
<feature type="domain" description="HpaB/PvcC/4-BUDH N-terminal" evidence="5">
    <location>
        <begin position="1"/>
        <end position="125"/>
    </location>
</feature>
<reference evidence="6" key="1">
    <citation type="journal article" date="2014" name="Front. Microbiol.">
        <title>High frequency of phylogenetically diverse reductive dehalogenase-homologous genes in deep subseafloor sedimentary metagenomes.</title>
        <authorList>
            <person name="Kawai M."/>
            <person name="Futagami T."/>
            <person name="Toyoda A."/>
            <person name="Takaki Y."/>
            <person name="Nishi S."/>
            <person name="Hori S."/>
            <person name="Arai W."/>
            <person name="Tsubouchi T."/>
            <person name="Morono Y."/>
            <person name="Uchiyama I."/>
            <person name="Ito T."/>
            <person name="Fujiyama A."/>
            <person name="Inagaki F."/>
            <person name="Takami H."/>
        </authorList>
    </citation>
    <scope>NUCLEOTIDE SEQUENCE</scope>
    <source>
        <strain evidence="6">Expedition CK06-06</strain>
    </source>
</reference>
<keyword evidence="1" id="KW-0285">Flavoprotein</keyword>
<evidence type="ECO:0000256" key="1">
    <source>
        <dbReference type="ARBA" id="ARBA00022630"/>
    </source>
</evidence>
<keyword evidence="2" id="KW-0274">FAD</keyword>
<evidence type="ECO:0000313" key="6">
    <source>
        <dbReference type="EMBL" id="GAI35658.1"/>
    </source>
</evidence>
<dbReference type="InterPro" id="IPR024719">
    <property type="entry name" value="HpaB/PvcC/4-BUDH_C"/>
</dbReference>
<dbReference type="PANTHER" id="PTHR36117:SF3">
    <property type="entry name" value="4-HYDROXYPHENYLACETATE 3-MONOOXYGENASE-RELATED"/>
    <property type="match status" value="1"/>
</dbReference>
<evidence type="ECO:0000256" key="3">
    <source>
        <dbReference type="ARBA" id="ARBA00023002"/>
    </source>
</evidence>
<dbReference type="EMBL" id="BARV01032581">
    <property type="protein sequence ID" value="GAI35658.1"/>
    <property type="molecule type" value="Genomic_DNA"/>
</dbReference>
<dbReference type="InterPro" id="IPR024674">
    <property type="entry name" value="HpaB/PvcC/4-BUDH_N"/>
</dbReference>
<evidence type="ECO:0000259" key="4">
    <source>
        <dbReference type="Pfam" id="PF03241"/>
    </source>
</evidence>
<dbReference type="GO" id="GO:0016627">
    <property type="term" value="F:oxidoreductase activity, acting on the CH-CH group of donors"/>
    <property type="evidence" value="ECO:0007669"/>
    <property type="project" value="InterPro"/>
</dbReference>
<dbReference type="InterPro" id="IPR046373">
    <property type="entry name" value="Acyl-CoA_Oxase/DH_mid-dom_sf"/>
</dbReference>
<dbReference type="Gene3D" id="1.20.140.10">
    <property type="entry name" value="Butyryl-CoA Dehydrogenase, subunit A, domain 3"/>
    <property type="match status" value="1"/>
</dbReference>
<dbReference type="Pfam" id="PF11794">
    <property type="entry name" value="HpaB_N"/>
    <property type="match status" value="1"/>
</dbReference>
<dbReference type="Gene3D" id="2.40.110.10">
    <property type="entry name" value="Butyryl-CoA Dehydrogenase, subunit A, domain 2"/>
    <property type="match status" value="1"/>
</dbReference>
<organism evidence="6">
    <name type="scientific">marine sediment metagenome</name>
    <dbReference type="NCBI Taxonomy" id="412755"/>
    <lineage>
        <taxon>unclassified sequences</taxon>
        <taxon>metagenomes</taxon>
        <taxon>ecological metagenomes</taxon>
    </lineage>
</organism>
<dbReference type="InterPro" id="IPR036250">
    <property type="entry name" value="AcylCo_DH-like_C"/>
</dbReference>
<feature type="domain" description="HpaB/PvcC/4-BUDH C-terminal" evidence="4">
    <location>
        <begin position="134"/>
        <end position="210"/>
    </location>
</feature>
<gene>
    <name evidence="6" type="ORF">S06H3_51359</name>
</gene>
<dbReference type="AlphaFoldDB" id="X1MWK0"/>